<dbReference type="KEGG" id="ptm:GSPATT00010419001"/>
<proteinExistence type="predicted"/>
<accession>A0CTR8</accession>
<gene>
    <name evidence="1" type="ORF">GSPATT00010419001</name>
</gene>
<reference evidence="1 2" key="1">
    <citation type="journal article" date="2006" name="Nature">
        <title>Global trends of whole-genome duplications revealed by the ciliate Paramecium tetraurelia.</title>
        <authorList>
            <consortium name="Genoscope"/>
            <person name="Aury J.-M."/>
            <person name="Jaillon O."/>
            <person name="Duret L."/>
            <person name="Noel B."/>
            <person name="Jubin C."/>
            <person name="Porcel B.M."/>
            <person name="Segurens B."/>
            <person name="Daubin V."/>
            <person name="Anthouard V."/>
            <person name="Aiach N."/>
            <person name="Arnaiz O."/>
            <person name="Billaut A."/>
            <person name="Beisson J."/>
            <person name="Blanc I."/>
            <person name="Bouhouche K."/>
            <person name="Camara F."/>
            <person name="Duharcourt S."/>
            <person name="Guigo R."/>
            <person name="Gogendeau D."/>
            <person name="Katinka M."/>
            <person name="Keller A.-M."/>
            <person name="Kissmehl R."/>
            <person name="Klotz C."/>
            <person name="Koll F."/>
            <person name="Le Moue A."/>
            <person name="Lepere C."/>
            <person name="Malinsky S."/>
            <person name="Nowacki M."/>
            <person name="Nowak J.K."/>
            <person name="Plattner H."/>
            <person name="Poulain J."/>
            <person name="Ruiz F."/>
            <person name="Serrano V."/>
            <person name="Zagulski M."/>
            <person name="Dessen P."/>
            <person name="Betermier M."/>
            <person name="Weissenbach J."/>
            <person name="Scarpelli C."/>
            <person name="Schachter V."/>
            <person name="Sperling L."/>
            <person name="Meyer E."/>
            <person name="Cohen J."/>
            <person name="Wincker P."/>
        </authorList>
    </citation>
    <scope>NUCLEOTIDE SEQUENCE [LARGE SCALE GENOMIC DNA]</scope>
    <source>
        <strain evidence="1 2">Stock d4-2</strain>
    </source>
</reference>
<sequence>MQPKRNLTLQLNSKVDEVFLTLNNNRSRQQQEYRQTTLFNIGTYLKHIYQTKKVKVKVAEINVQTMQKNSKLNKIRLKTVTQQQMNGKSQNCLFKKNMNTNFKIFNMDNFSIEKEYLSRNTKLLKQRIIKEKKQTKCQQYQYIFDKKRSEKLWLTNNWNALVIYSQGIEHYYFDQFLKKIAHSDLFVVQIVSPKLRFNDDIDDKTFRNKDEQILDNHKSQCNLKQNHDKQQY</sequence>
<evidence type="ECO:0000313" key="2">
    <source>
        <dbReference type="Proteomes" id="UP000000600"/>
    </source>
</evidence>
<evidence type="ECO:0000313" key="1">
    <source>
        <dbReference type="EMBL" id="CAK74185.1"/>
    </source>
</evidence>
<dbReference type="RefSeq" id="XP_001441582.1">
    <property type="nucleotide sequence ID" value="XM_001441545.1"/>
</dbReference>
<dbReference type="Proteomes" id="UP000000600">
    <property type="component" value="Unassembled WGS sequence"/>
</dbReference>
<dbReference type="InParanoid" id="A0CTR8"/>
<dbReference type="EMBL" id="CT868174">
    <property type="protein sequence ID" value="CAK74185.1"/>
    <property type="molecule type" value="Genomic_DNA"/>
</dbReference>
<dbReference type="AlphaFoldDB" id="A0CTR8"/>
<keyword evidence="2" id="KW-1185">Reference proteome</keyword>
<name>A0CTR8_PARTE</name>
<protein>
    <submittedName>
        <fullName evidence="1">Uncharacterized protein</fullName>
    </submittedName>
</protein>
<organism evidence="1 2">
    <name type="scientific">Paramecium tetraurelia</name>
    <dbReference type="NCBI Taxonomy" id="5888"/>
    <lineage>
        <taxon>Eukaryota</taxon>
        <taxon>Sar</taxon>
        <taxon>Alveolata</taxon>
        <taxon>Ciliophora</taxon>
        <taxon>Intramacronucleata</taxon>
        <taxon>Oligohymenophorea</taxon>
        <taxon>Peniculida</taxon>
        <taxon>Parameciidae</taxon>
        <taxon>Paramecium</taxon>
    </lineage>
</organism>
<dbReference type="GeneID" id="5027367"/>
<dbReference type="HOGENOM" id="CLU_1196840_0_0_1"/>